<dbReference type="InterPro" id="IPR008635">
    <property type="entry name" value="Coiled_stalk_dom"/>
</dbReference>
<feature type="domain" description="Trimeric autotransporter adhesin YadA-like stalk" evidence="5">
    <location>
        <begin position="331"/>
        <end position="371"/>
    </location>
</feature>
<gene>
    <name evidence="6" type="ORF">ISS99_21950</name>
</gene>
<dbReference type="SUPFAM" id="SSF54523">
    <property type="entry name" value="Pili subunits"/>
    <property type="match status" value="1"/>
</dbReference>
<sequence length="704" mass="70923">MERESHLRACGSELSSGPYAPFIFLSAYCANTARRTDRRGSDMSLKSGKRRLRRLPLSLAVTGAMSTWVMCATAVAGAAPTSDSIEIRCDSDVAECKETGFTRASNRSSSGGAIFNAGYFGNGDGVSMGVPGYTATATLVGDIALGSSAYAAGSETMSAIAMGNSADASASNAAYGWGSVANAAGMTDGVALGDFSTVNRSHAISVGSASLQRRIQNVAYGVKDTDAINVNQLTALVNTLGADIDSGTGAVIAPTFTVGGATQANFSTAVGTLDSSITATNAAIAKFASDFSDGAAGLVQQVSAGAPITVGANIDGELVNFVNNGFATRTLTGVSAGELSNTSTDAVNGSQLFATNQQVGTNTSNINNQTQRLVDISNGAAGLVLQNADTGALSVGTDTAGILVDVAGTAGGRVLTGVAKGNVASGSTDLVNGAQLYAINQQISSLDVRATSVIGNISDIQNDLADLSPGFADFITYDDASKSRLTLAGADGTLLSNVSAGLIAAGSMDAVNGGQLFDFNALFEGELGDLSDRADDLASQWDGVEKGIADGTLQPGHFDGDAGGKVISGVAPGIADTDGVNVGQMTDMLANAVQQAQNYTDQQAAAFSGSLNSFKQEVDQRFKKQDERLDRIGAMNAASTHMVINASGATTTSGRAAIGAGMQNGKGAVALGYARPIGERTSVSIGGTFSGPEKQAGVGVSVSL</sequence>
<keyword evidence="4" id="KW-0472">Membrane</keyword>
<evidence type="ECO:0000256" key="1">
    <source>
        <dbReference type="ARBA" id="ARBA00022448"/>
    </source>
</evidence>
<dbReference type="InterPro" id="IPR011049">
    <property type="entry name" value="Serralysin-like_metalloprot_C"/>
</dbReference>
<evidence type="ECO:0000256" key="2">
    <source>
        <dbReference type="ARBA" id="ARBA00022927"/>
    </source>
</evidence>
<dbReference type="EMBL" id="JADIKF010000040">
    <property type="protein sequence ID" value="MBM7132202.1"/>
    <property type="molecule type" value="Genomic_DNA"/>
</dbReference>
<dbReference type="Pfam" id="PF05662">
    <property type="entry name" value="YadA_stalk"/>
    <property type="match status" value="5"/>
</dbReference>
<feature type="domain" description="Trimeric autotransporter adhesin YadA-like stalk" evidence="5">
    <location>
        <begin position="415"/>
        <end position="458"/>
    </location>
</feature>
<feature type="transmembrane region" description="Helical" evidence="4">
    <location>
        <begin position="55"/>
        <end position="79"/>
    </location>
</feature>
<dbReference type="SUPFAM" id="SSF101967">
    <property type="entry name" value="Adhesin YadA, collagen-binding domain"/>
    <property type="match status" value="1"/>
</dbReference>
<feature type="region of interest" description="Disordered" evidence="3">
    <location>
        <begin position="685"/>
        <end position="704"/>
    </location>
</feature>
<evidence type="ECO:0000313" key="7">
    <source>
        <dbReference type="Proteomes" id="UP001430193"/>
    </source>
</evidence>
<evidence type="ECO:0000259" key="5">
    <source>
        <dbReference type="Pfam" id="PF05662"/>
    </source>
</evidence>
<protein>
    <submittedName>
        <fullName evidence="6">YadA-like family protein</fullName>
    </submittedName>
</protein>
<evidence type="ECO:0000256" key="4">
    <source>
        <dbReference type="SAM" id="Phobius"/>
    </source>
</evidence>
<dbReference type="Gene3D" id="1.20.5.170">
    <property type="match status" value="3"/>
</dbReference>
<feature type="domain" description="Trimeric autotransporter adhesin YadA-like stalk" evidence="5">
    <location>
        <begin position="567"/>
        <end position="605"/>
    </location>
</feature>
<reference evidence="6" key="1">
    <citation type="submission" date="2020-10" db="EMBL/GenBank/DDBJ databases">
        <title>Phylogeny of dyella-like bacteria.</title>
        <authorList>
            <person name="Fu J."/>
        </authorList>
    </citation>
    <scope>NUCLEOTIDE SEQUENCE</scope>
    <source>
        <strain evidence="6">DHON07</strain>
    </source>
</reference>
<keyword evidence="7" id="KW-1185">Reference proteome</keyword>
<comment type="caution">
    <text evidence="6">The sequence shown here is derived from an EMBL/GenBank/DDBJ whole genome shotgun (WGS) entry which is preliminary data.</text>
</comment>
<evidence type="ECO:0000256" key="3">
    <source>
        <dbReference type="SAM" id="MobiDB-lite"/>
    </source>
</evidence>
<dbReference type="Proteomes" id="UP001430193">
    <property type="component" value="Unassembled WGS sequence"/>
</dbReference>
<proteinExistence type="predicted"/>
<dbReference type="Gene3D" id="2.150.10.10">
    <property type="entry name" value="Serralysin-like metalloprotease, C-terminal"/>
    <property type="match status" value="1"/>
</dbReference>
<evidence type="ECO:0000313" key="6">
    <source>
        <dbReference type="EMBL" id="MBM7132202.1"/>
    </source>
</evidence>
<organism evidence="6 7">
    <name type="scientific">Dyella mobilis</name>
    <dbReference type="NCBI Taxonomy" id="1849582"/>
    <lineage>
        <taxon>Bacteria</taxon>
        <taxon>Pseudomonadati</taxon>
        <taxon>Pseudomonadota</taxon>
        <taxon>Gammaproteobacteria</taxon>
        <taxon>Lysobacterales</taxon>
        <taxon>Rhodanobacteraceae</taxon>
        <taxon>Dyella</taxon>
    </lineage>
</organism>
<dbReference type="Gene3D" id="3.30.1300.30">
    <property type="entry name" value="GSPII I/J protein-like"/>
    <property type="match status" value="1"/>
</dbReference>
<dbReference type="InterPro" id="IPR045584">
    <property type="entry name" value="Pilin-like"/>
</dbReference>
<name>A0ABS2KM17_9GAMM</name>
<keyword evidence="1" id="KW-0813">Transport</keyword>
<keyword evidence="4" id="KW-0812">Transmembrane</keyword>
<dbReference type="RefSeq" id="WP_204633719.1">
    <property type="nucleotide sequence ID" value="NZ_BSOC01000001.1"/>
</dbReference>
<feature type="domain" description="Trimeric autotransporter adhesin YadA-like stalk" evidence="5">
    <location>
        <begin position="214"/>
        <end position="251"/>
    </location>
</feature>
<keyword evidence="2" id="KW-0653">Protein transport</keyword>
<feature type="domain" description="Trimeric autotransporter adhesin YadA-like stalk" evidence="5">
    <location>
        <begin position="496"/>
        <end position="529"/>
    </location>
</feature>
<keyword evidence="4" id="KW-1133">Transmembrane helix</keyword>
<accession>A0ABS2KM17</accession>